<evidence type="ECO:0000256" key="17">
    <source>
        <dbReference type="ARBA" id="ARBA00070152"/>
    </source>
</evidence>
<evidence type="ECO:0000256" key="16">
    <source>
        <dbReference type="ARBA" id="ARBA00058004"/>
    </source>
</evidence>
<feature type="domain" description="Response regulatory" evidence="22">
    <location>
        <begin position="854"/>
        <end position="968"/>
    </location>
</feature>
<dbReference type="Proteomes" id="UP000001812">
    <property type="component" value="Chromosome I"/>
</dbReference>
<protein>
    <recommendedName>
        <fullName evidence="17">Virulence sensor protein BvgS</fullName>
        <ecNumber evidence="3">2.7.13.3</ecNumber>
    </recommendedName>
</protein>
<proteinExistence type="predicted"/>
<evidence type="ECO:0000256" key="5">
    <source>
        <dbReference type="ARBA" id="ARBA00022519"/>
    </source>
</evidence>
<dbReference type="CDD" id="cd16922">
    <property type="entry name" value="HATPase_EvgS-ArcB-TorS-like"/>
    <property type="match status" value="1"/>
</dbReference>
<dbReference type="SMART" id="SM00448">
    <property type="entry name" value="REC"/>
    <property type="match status" value="1"/>
</dbReference>
<keyword evidence="7" id="KW-0808">Transferase</keyword>
<dbReference type="InterPro" id="IPR003594">
    <property type="entry name" value="HATPase_dom"/>
</dbReference>
<keyword evidence="13" id="KW-0902">Two-component regulatory system</keyword>
<dbReference type="Gene3D" id="3.30.565.10">
    <property type="entry name" value="Histidine kinase-like ATPase, C-terminal domain"/>
    <property type="match status" value="1"/>
</dbReference>
<feature type="modified residue" description="Phosphohistidine" evidence="18">
    <location>
        <position position="1026"/>
    </location>
</feature>
<keyword evidence="11" id="KW-0067">ATP-binding</keyword>
<dbReference type="AlphaFoldDB" id="A0A0E1W5E9"/>
<evidence type="ECO:0000256" key="11">
    <source>
        <dbReference type="ARBA" id="ARBA00022840"/>
    </source>
</evidence>
<keyword evidence="5" id="KW-0997">Cell inner membrane</keyword>
<evidence type="ECO:0000259" key="22">
    <source>
        <dbReference type="PROSITE" id="PS50110"/>
    </source>
</evidence>
<dbReference type="SUPFAM" id="SSF47384">
    <property type="entry name" value="Homodimeric domain of signal transducing histidine kinase"/>
    <property type="match status" value="1"/>
</dbReference>
<evidence type="ECO:0000256" key="20">
    <source>
        <dbReference type="SAM" id="Phobius"/>
    </source>
</evidence>
<dbReference type="RefSeq" id="WP_004527070.1">
    <property type="nucleotide sequence ID" value="NZ_CM000832.1"/>
</dbReference>
<dbReference type="PRINTS" id="PR00344">
    <property type="entry name" value="BCTRLSENSOR"/>
</dbReference>
<dbReference type="SMART" id="SM00388">
    <property type="entry name" value="HisKA"/>
    <property type="match status" value="1"/>
</dbReference>
<evidence type="ECO:0000256" key="2">
    <source>
        <dbReference type="ARBA" id="ARBA00004429"/>
    </source>
</evidence>
<dbReference type="PANTHER" id="PTHR43047">
    <property type="entry name" value="TWO-COMPONENT HISTIDINE PROTEIN KINASE"/>
    <property type="match status" value="1"/>
</dbReference>
<dbReference type="Gene3D" id="3.30.450.20">
    <property type="entry name" value="PAS domain"/>
    <property type="match status" value="1"/>
</dbReference>
<evidence type="ECO:0000256" key="9">
    <source>
        <dbReference type="ARBA" id="ARBA00022729"/>
    </source>
</evidence>
<feature type="transmembrane region" description="Helical" evidence="20">
    <location>
        <begin position="323"/>
        <end position="344"/>
    </location>
</feature>
<dbReference type="SUPFAM" id="SSF47226">
    <property type="entry name" value="Histidine-containing phosphotransfer domain, HPT domain"/>
    <property type="match status" value="1"/>
</dbReference>
<dbReference type="Pfam" id="PF02518">
    <property type="entry name" value="HATPase_c"/>
    <property type="match status" value="1"/>
</dbReference>
<sequence length="1082" mass="118718">MQGLLQELDGSPLRKFYSLESNLKRERRVFTIVIVLLVCAAFSIAAMTVTGLFQTAFRQEEQSARIHEKEVVDVFLQRRMMLTTASLVLQLRMNGAPSALNVPAPNACTPMAHNVRDDAILRESCDYTVQLLANSGQTPSVEMVTADGSVGYGYLFPTGDLSALRSSTPSELVSAVLERYGKRGLDPLEAARKKRILWFAVGRGGRGEELHMIGASVVFKDERLYALVLTSVDLHSLVSPIERAGRVQQPVVVDSEGVPLVNADDAETVRKVDGRLAGQQDGLYHWIPGFGWALRRPAPFSGFGHMTYLLPLDLQLRSMRYELSLVGGATLVLIVLLFVAFRYWNYRFLTRIYEEASRALESEMLNHLLVHATPVGLCIVRRATLEIVVANPIARTMLGLRLSDRHLPQELLSAFESSLAEQDTQSDDARIFQFPFTLSRAGHAAVHIEITYAPAMLNAREVFFCAITDMTAHHQAEILLREAKLTSDAAAKAKVAFFASMSHEIRTPLSSLVGNIELIARGPLAPEQQARVKAMETSARGLMQIVNDVLDFSKIDVGELSLMEEWSNIAELLDRLALSHAPLATQQGLKFYMVFDRSLPARLYFDPIRVSQIVNNLLSNALKFTPSGKIVLRAGWRAGALEISVTDSGIGIPDDLKHRLFLPFTQGDSNRLRQARGTGLGLSICARLCELMKGRIDLESTVGVGTRIAVTLPLGVSEADSSDAYWTLPYRRVAVLGRAQENLEWLANLFDPGVTAVTAFSRPAEPIDAHAHDFLMVTDEFSPAEVLPWWRRPDSIVWVGQAGPLVPRRRDDGGVEISMYSLAGLKSATHMLAAGRTALAEAGHEPPGAEAGMTVLIAEDNLLNRSLLLDQLTTLGVRVIEAKNGEEALALLLKEPVDVVMTDIDMPMMDGFQLLAEMRRLGMTMPVYAVSASARPEDVAEGRARGFTDYLAKPVSLERLETVVRACCSAPAGARADEDAQDELPGLPDVPPAYASAFVAQAGSEIAEFDAILRERALPKLRRWLHGVSGGIAVLGPSALHEQCQELRAYARESGEWNREIELQALAIRNALERMVAALTSA</sequence>
<keyword evidence="15 20" id="KW-0472">Membrane</keyword>
<name>A0A0E1W5E9_BURPE</name>
<evidence type="ECO:0000256" key="10">
    <source>
        <dbReference type="ARBA" id="ARBA00022777"/>
    </source>
</evidence>
<evidence type="ECO:0000256" key="12">
    <source>
        <dbReference type="ARBA" id="ARBA00022989"/>
    </source>
</evidence>
<dbReference type="CDD" id="cd00082">
    <property type="entry name" value="HisKA"/>
    <property type="match status" value="1"/>
</dbReference>
<evidence type="ECO:0000256" key="14">
    <source>
        <dbReference type="ARBA" id="ARBA00023026"/>
    </source>
</evidence>
<feature type="transmembrane region" description="Helical" evidence="20">
    <location>
        <begin position="29"/>
        <end position="53"/>
    </location>
</feature>
<dbReference type="InterPro" id="IPR004358">
    <property type="entry name" value="Sig_transdc_His_kin-like_C"/>
</dbReference>
<keyword evidence="12 20" id="KW-1133">Transmembrane helix</keyword>
<keyword evidence="10 24" id="KW-0418">Kinase</keyword>
<keyword evidence="6 19" id="KW-0597">Phosphoprotein</keyword>
<evidence type="ECO:0000259" key="23">
    <source>
        <dbReference type="PROSITE" id="PS50894"/>
    </source>
</evidence>
<dbReference type="Pfam" id="PF00072">
    <property type="entry name" value="Response_reg"/>
    <property type="match status" value="1"/>
</dbReference>
<dbReference type="PROSITE" id="PS50894">
    <property type="entry name" value="HPT"/>
    <property type="match status" value="1"/>
</dbReference>
<comment type="subcellular location">
    <subcellularLocation>
        <location evidence="2">Cell inner membrane</location>
        <topology evidence="2">Multi-pass membrane protein</topology>
    </subcellularLocation>
</comment>
<keyword evidence="11" id="KW-0547">Nucleotide-binding</keyword>
<dbReference type="Gene3D" id="1.10.287.130">
    <property type="match status" value="1"/>
</dbReference>
<dbReference type="InterPro" id="IPR008207">
    <property type="entry name" value="Sig_transdc_His_kin_Hpt_dom"/>
</dbReference>
<dbReference type="SUPFAM" id="SSF52172">
    <property type="entry name" value="CheY-like"/>
    <property type="match status" value="1"/>
</dbReference>
<organism evidence="24 25">
    <name type="scientific">Burkholderia pseudomallei 1710a</name>
    <dbReference type="NCBI Taxonomy" id="320371"/>
    <lineage>
        <taxon>Bacteria</taxon>
        <taxon>Pseudomonadati</taxon>
        <taxon>Pseudomonadota</taxon>
        <taxon>Betaproteobacteria</taxon>
        <taxon>Burkholderiales</taxon>
        <taxon>Burkholderiaceae</taxon>
        <taxon>Burkholderia</taxon>
        <taxon>pseudomallei group</taxon>
    </lineage>
</organism>
<dbReference type="PROSITE" id="PS50110">
    <property type="entry name" value="RESPONSE_REGULATORY"/>
    <property type="match status" value="1"/>
</dbReference>
<gene>
    <name evidence="24" type="ORF">BURPS1710A_2571</name>
</gene>
<dbReference type="InterPro" id="IPR001789">
    <property type="entry name" value="Sig_transdc_resp-reg_receiver"/>
</dbReference>
<comment type="function">
    <text evidence="16">Member of the two-component regulatory system BvgS/BvgA. Phosphorylates BvgA via a four-step phosphorelay in response to environmental signals.</text>
</comment>
<feature type="domain" description="Histidine kinase" evidence="21">
    <location>
        <begin position="500"/>
        <end position="716"/>
    </location>
</feature>
<accession>A0A0E1W5E9</accession>
<reference evidence="24 25" key="2">
    <citation type="submission" date="2009-05" db="EMBL/GenBank/DDBJ databases">
        <authorList>
            <person name="Harkins D.M."/>
            <person name="DeShazer D."/>
            <person name="Woods D.E."/>
            <person name="Brinkac L.M."/>
            <person name="Brown K.A."/>
            <person name="Hung G.C."/>
            <person name="Tuanyok A."/>
            <person name="Zhang B."/>
            <person name="Nierman W.C."/>
        </authorList>
    </citation>
    <scope>NUCLEOTIDE SEQUENCE [LARGE SCALE GENOMIC DNA]</scope>
    <source>
        <strain evidence="24 25">1710a</strain>
    </source>
</reference>
<dbReference type="FunFam" id="3.30.565.10:FF:000010">
    <property type="entry name" value="Sensor histidine kinase RcsC"/>
    <property type="match status" value="1"/>
</dbReference>
<dbReference type="InterPro" id="IPR036890">
    <property type="entry name" value="HATPase_C_sf"/>
</dbReference>
<dbReference type="InterPro" id="IPR003661">
    <property type="entry name" value="HisK_dim/P_dom"/>
</dbReference>
<evidence type="ECO:0000256" key="7">
    <source>
        <dbReference type="ARBA" id="ARBA00022679"/>
    </source>
</evidence>
<evidence type="ECO:0000259" key="21">
    <source>
        <dbReference type="PROSITE" id="PS50109"/>
    </source>
</evidence>
<evidence type="ECO:0000313" key="24">
    <source>
        <dbReference type="EMBL" id="EET07649.1"/>
    </source>
</evidence>
<evidence type="ECO:0000256" key="8">
    <source>
        <dbReference type="ARBA" id="ARBA00022692"/>
    </source>
</evidence>
<feature type="modified residue" description="4-aspartylphosphate" evidence="19">
    <location>
        <position position="903"/>
    </location>
</feature>
<keyword evidence="14" id="KW-0843">Virulence</keyword>
<dbReference type="InterPro" id="IPR036097">
    <property type="entry name" value="HisK_dim/P_sf"/>
</dbReference>
<evidence type="ECO:0000256" key="4">
    <source>
        <dbReference type="ARBA" id="ARBA00022475"/>
    </source>
</evidence>
<dbReference type="GO" id="GO:0000155">
    <property type="term" value="F:phosphorelay sensor kinase activity"/>
    <property type="evidence" value="ECO:0007669"/>
    <property type="project" value="InterPro"/>
</dbReference>
<evidence type="ECO:0000256" key="3">
    <source>
        <dbReference type="ARBA" id="ARBA00012438"/>
    </source>
</evidence>
<dbReference type="InterPro" id="IPR005467">
    <property type="entry name" value="His_kinase_dom"/>
</dbReference>
<keyword evidence="9" id="KW-0732">Signal</keyword>
<evidence type="ECO:0000256" key="15">
    <source>
        <dbReference type="ARBA" id="ARBA00023136"/>
    </source>
</evidence>
<dbReference type="Gene3D" id="3.40.50.2300">
    <property type="match status" value="1"/>
</dbReference>
<evidence type="ECO:0000313" key="25">
    <source>
        <dbReference type="Proteomes" id="UP000001812"/>
    </source>
</evidence>
<dbReference type="InterPro" id="IPR036641">
    <property type="entry name" value="HPT_dom_sf"/>
</dbReference>
<evidence type="ECO:0000256" key="18">
    <source>
        <dbReference type="PROSITE-ProRule" id="PRU00110"/>
    </source>
</evidence>
<dbReference type="InterPro" id="IPR011006">
    <property type="entry name" value="CheY-like_superfamily"/>
</dbReference>
<dbReference type="GO" id="GO:0005886">
    <property type="term" value="C:plasma membrane"/>
    <property type="evidence" value="ECO:0007669"/>
    <property type="project" value="UniProtKB-SubCell"/>
</dbReference>
<dbReference type="SUPFAM" id="SSF55874">
    <property type="entry name" value="ATPase domain of HSP90 chaperone/DNA topoisomerase II/histidine kinase"/>
    <property type="match status" value="1"/>
</dbReference>
<evidence type="ECO:0000256" key="13">
    <source>
        <dbReference type="ARBA" id="ARBA00023012"/>
    </source>
</evidence>
<comment type="catalytic activity">
    <reaction evidence="1">
        <text>ATP + protein L-histidine = ADP + protein N-phospho-L-histidine.</text>
        <dbReference type="EC" id="2.7.13.3"/>
    </reaction>
</comment>
<keyword evidence="4" id="KW-1003">Cell membrane</keyword>
<dbReference type="HOGENOM" id="CLU_000445_15_1_4"/>
<reference evidence="25" key="1">
    <citation type="submission" date="2007-08" db="EMBL/GenBank/DDBJ databases">
        <title>Annotation of Burkholderia pseudomallei 1710a.</title>
        <authorList>
            <person name="Harkins D.M."/>
            <person name="DeShazer D."/>
            <person name="Woods D.E."/>
            <person name="Brinkac L.M."/>
            <person name="Brown K.A."/>
            <person name="Hung G.C."/>
            <person name="Tuanyok A."/>
            <person name="Zhang B."/>
            <person name="Nierman W.C."/>
        </authorList>
    </citation>
    <scope>NUCLEOTIDE SEQUENCE [LARGE SCALE GENOMIC DNA]</scope>
    <source>
        <strain evidence="25">1710a</strain>
    </source>
</reference>
<dbReference type="EC" id="2.7.13.3" evidence="3"/>
<feature type="domain" description="HPt" evidence="23">
    <location>
        <begin position="987"/>
        <end position="1082"/>
    </location>
</feature>
<evidence type="ECO:0000256" key="1">
    <source>
        <dbReference type="ARBA" id="ARBA00000085"/>
    </source>
</evidence>
<dbReference type="Pfam" id="PF01627">
    <property type="entry name" value="Hpt"/>
    <property type="match status" value="1"/>
</dbReference>
<dbReference type="EMBL" id="CM000832">
    <property type="protein sequence ID" value="EET07649.1"/>
    <property type="molecule type" value="Genomic_DNA"/>
</dbReference>
<dbReference type="Pfam" id="PF00512">
    <property type="entry name" value="HisKA"/>
    <property type="match status" value="1"/>
</dbReference>
<evidence type="ECO:0000256" key="19">
    <source>
        <dbReference type="PROSITE-ProRule" id="PRU00169"/>
    </source>
</evidence>
<dbReference type="PROSITE" id="PS50109">
    <property type="entry name" value="HIS_KIN"/>
    <property type="match status" value="1"/>
</dbReference>
<dbReference type="Gene3D" id="1.20.120.160">
    <property type="entry name" value="HPT domain"/>
    <property type="match status" value="1"/>
</dbReference>
<evidence type="ECO:0000256" key="6">
    <source>
        <dbReference type="ARBA" id="ARBA00022553"/>
    </source>
</evidence>
<keyword evidence="8 20" id="KW-0812">Transmembrane</keyword>
<dbReference type="CDD" id="cd17546">
    <property type="entry name" value="REC_hyHK_CKI1_RcsC-like"/>
    <property type="match status" value="1"/>
</dbReference>
<dbReference type="SMART" id="SM00387">
    <property type="entry name" value="HATPase_c"/>
    <property type="match status" value="1"/>
</dbReference>